<dbReference type="NCBIfam" id="TIGR01124">
    <property type="entry name" value="ilvA_2Cterm"/>
    <property type="match status" value="1"/>
</dbReference>
<reference evidence="13" key="1">
    <citation type="submission" date="2025-08" db="UniProtKB">
        <authorList>
            <consortium name="RefSeq"/>
        </authorList>
    </citation>
    <scope>IDENTIFICATION</scope>
    <source>
        <tissue evidence="13">Leaves</tissue>
    </source>
</reference>
<dbReference type="InterPro" id="IPR038110">
    <property type="entry name" value="TD_ACT-like_sf"/>
</dbReference>
<dbReference type="InterPro" id="IPR036052">
    <property type="entry name" value="TrpB-like_PALP_sf"/>
</dbReference>
<dbReference type="RefSeq" id="XP_018812705.2">
    <property type="nucleotide sequence ID" value="XM_018957160.2"/>
</dbReference>
<dbReference type="KEGG" id="jre:108985026"/>
<dbReference type="PROSITE" id="PS51672">
    <property type="entry name" value="ACT_LIKE"/>
    <property type="match status" value="1"/>
</dbReference>
<dbReference type="SUPFAM" id="SSF55021">
    <property type="entry name" value="ACT-like"/>
    <property type="match status" value="1"/>
</dbReference>
<dbReference type="Proteomes" id="UP000235220">
    <property type="component" value="Chromosome 5"/>
</dbReference>
<evidence type="ECO:0000313" key="13">
    <source>
        <dbReference type="RefSeq" id="XP_018812705.2"/>
    </source>
</evidence>
<keyword evidence="8 11" id="KW-0663">Pyridoxal phosphate</keyword>
<dbReference type="PANTHER" id="PTHR48078:SF11">
    <property type="entry name" value="THREONINE DEHYDRATASE, MITOCHONDRIAL"/>
    <property type="match status" value="1"/>
</dbReference>
<evidence type="ECO:0000256" key="5">
    <source>
        <dbReference type="ARBA" id="ARBA00022605"/>
    </source>
</evidence>
<dbReference type="SUPFAM" id="SSF53686">
    <property type="entry name" value="Tryptophan synthase beta subunit-like PLP-dependent enzymes"/>
    <property type="match status" value="1"/>
</dbReference>
<comment type="pathway">
    <text evidence="3 11">Amino-acid biosynthesis; L-isoleucine biosynthesis; 2-oxobutanoate from L-threonine: step 1/1.</text>
</comment>
<dbReference type="GeneID" id="108985026"/>
<name>A0A2I4DZX9_JUGRE</name>
<evidence type="ECO:0000256" key="6">
    <source>
        <dbReference type="ARBA" id="ARBA00022624"/>
    </source>
</evidence>
<dbReference type="InterPro" id="IPR001721">
    <property type="entry name" value="TD_ACT-like"/>
</dbReference>
<dbReference type="Pfam" id="PF00291">
    <property type="entry name" value="PALP"/>
    <property type="match status" value="1"/>
</dbReference>
<dbReference type="GO" id="GO:0009097">
    <property type="term" value="P:isoleucine biosynthetic process"/>
    <property type="evidence" value="ECO:0000318"/>
    <property type="project" value="GO_Central"/>
</dbReference>
<dbReference type="CDD" id="cd01562">
    <property type="entry name" value="Thr-dehyd"/>
    <property type="match status" value="1"/>
</dbReference>
<dbReference type="InterPro" id="IPR045865">
    <property type="entry name" value="ACT-like_dom_sf"/>
</dbReference>
<keyword evidence="9 11" id="KW-0456">Lyase</keyword>
<evidence type="ECO:0000256" key="1">
    <source>
        <dbReference type="ARBA" id="ARBA00001274"/>
    </source>
</evidence>
<dbReference type="GO" id="GO:0030170">
    <property type="term" value="F:pyridoxal phosphate binding"/>
    <property type="evidence" value="ECO:0007669"/>
    <property type="project" value="InterPro"/>
</dbReference>
<sequence>MEYCSHLFVSPRMEVLCFTSSPGFPLSRSKPHHSPFPPMIRTLTLNKYHKTRPSNVVTATLTNPALQNSHKPLGLTPLISTTPPETSDHMPPQLMKVSAESLVYESGFLGVAPEKLAAAAGDGGYGFQHAIGYLPKILSSKVYDVAVETPMEYASKLSERLGVHIWLKREDLQPGVFSFKLRGAYNMMAKLSREQLDRGVICSSAGNHAQGVALSAQKLGCDAVVAMPVTTSEIKLKTVERLGAKAVLVGDCYADAQQYAKQRAKEEGRTFVPGFDHPDVIAGQGTVGMEIVRQMPTPLHAVFVPVGGGGLIAGIAAYVKTVCPEVKIIGVEPYDANSMALSLFHGQRIMLDNIGGFADGVAMEVVGEETFKLCRELMDGVVLVNQDAICATIKDMFEEKRSILEPAGALAIAGAEAYCKYYGLKGENVVAITSGANMTFNRLSLVSQHADVGRRQESVPATYVPEKWGKFKQFCEPAGDGSSIENEILCRFFIPERPGALMKLLDAFSGRWNISMLNYQRQGQIGGDLLVGLKILSSEMDEFKALANSLGSDYAFEISDETLPLLLNQ</sequence>
<protein>
    <recommendedName>
        <fullName evidence="11">Threonine dehydratase</fullName>
        <ecNumber evidence="11">4.3.1.19</ecNumber>
    </recommendedName>
    <alternativeName>
        <fullName evidence="11">Threonine deaminase</fullName>
    </alternativeName>
</protein>
<organism evidence="12 13">
    <name type="scientific">Juglans regia</name>
    <name type="common">English walnut</name>
    <dbReference type="NCBI Taxonomy" id="51240"/>
    <lineage>
        <taxon>Eukaryota</taxon>
        <taxon>Viridiplantae</taxon>
        <taxon>Streptophyta</taxon>
        <taxon>Embryophyta</taxon>
        <taxon>Tracheophyta</taxon>
        <taxon>Spermatophyta</taxon>
        <taxon>Magnoliopsida</taxon>
        <taxon>eudicotyledons</taxon>
        <taxon>Gunneridae</taxon>
        <taxon>Pentapetalae</taxon>
        <taxon>rosids</taxon>
        <taxon>fabids</taxon>
        <taxon>Fagales</taxon>
        <taxon>Juglandaceae</taxon>
        <taxon>Juglans</taxon>
    </lineage>
</organism>
<dbReference type="OrthoDB" id="4418812at2759"/>
<dbReference type="PANTHER" id="PTHR48078">
    <property type="entry name" value="THREONINE DEHYDRATASE, MITOCHONDRIAL-RELATED"/>
    <property type="match status" value="1"/>
</dbReference>
<comment type="similarity">
    <text evidence="4 11">Belongs to the serine/threonine dehydratase family.</text>
</comment>
<dbReference type="Gene3D" id="3.40.50.1100">
    <property type="match status" value="2"/>
</dbReference>
<dbReference type="InterPro" id="IPR005787">
    <property type="entry name" value="Thr_deHydtase_biosynth"/>
</dbReference>
<dbReference type="Pfam" id="PF00585">
    <property type="entry name" value="Thr_dehydrat_C"/>
    <property type="match status" value="1"/>
</dbReference>
<evidence type="ECO:0000256" key="9">
    <source>
        <dbReference type="ARBA" id="ARBA00023239"/>
    </source>
</evidence>
<evidence type="ECO:0000256" key="7">
    <source>
        <dbReference type="ARBA" id="ARBA00022737"/>
    </source>
</evidence>
<evidence type="ECO:0000256" key="4">
    <source>
        <dbReference type="ARBA" id="ARBA00010869"/>
    </source>
</evidence>
<evidence type="ECO:0000256" key="2">
    <source>
        <dbReference type="ARBA" id="ARBA00001933"/>
    </source>
</evidence>
<evidence type="ECO:0000256" key="3">
    <source>
        <dbReference type="ARBA" id="ARBA00004810"/>
    </source>
</evidence>
<gene>
    <name evidence="13" type="primary">LOC108985026</name>
</gene>
<dbReference type="InterPro" id="IPR001926">
    <property type="entry name" value="TrpB-like_PALP"/>
</dbReference>
<dbReference type="InterPro" id="IPR000634">
    <property type="entry name" value="Ser/Thr_deHydtase_PyrdxlP-BS"/>
</dbReference>
<keyword evidence="12" id="KW-1185">Reference proteome</keyword>
<evidence type="ECO:0000256" key="8">
    <source>
        <dbReference type="ARBA" id="ARBA00022898"/>
    </source>
</evidence>
<keyword evidence="10 11" id="KW-0100">Branched-chain amino acid biosynthesis</keyword>
<dbReference type="UniPathway" id="UPA00047">
    <property type="reaction ID" value="UER00054"/>
</dbReference>
<dbReference type="Gene3D" id="3.40.1020.10">
    <property type="entry name" value="Biosynthetic Threonine Deaminase, Domain 3"/>
    <property type="match status" value="1"/>
</dbReference>
<dbReference type="Gramene" id="Jr05_13040_p1">
    <property type="protein sequence ID" value="cds.Jr05_13040_p1"/>
    <property type="gene ID" value="Jr05_13040"/>
</dbReference>
<dbReference type="AlphaFoldDB" id="A0A2I4DZX9"/>
<keyword evidence="6 11" id="KW-0412">Isoleucine biosynthesis</keyword>
<dbReference type="PROSITE" id="PS00165">
    <property type="entry name" value="DEHYDRATASE_SER_THR"/>
    <property type="match status" value="1"/>
</dbReference>
<evidence type="ECO:0000256" key="11">
    <source>
        <dbReference type="RuleBase" id="RU362012"/>
    </source>
</evidence>
<evidence type="ECO:0000313" key="12">
    <source>
        <dbReference type="Proteomes" id="UP000235220"/>
    </source>
</evidence>
<keyword evidence="7" id="KW-0677">Repeat</keyword>
<dbReference type="EC" id="4.3.1.19" evidence="11"/>
<keyword evidence="5 11" id="KW-0028">Amino-acid biosynthesis</keyword>
<evidence type="ECO:0000256" key="10">
    <source>
        <dbReference type="ARBA" id="ARBA00023304"/>
    </source>
</evidence>
<dbReference type="STRING" id="51240.A0A2I4DZX9"/>
<comment type="catalytic activity">
    <reaction evidence="1 11">
        <text>L-threonine = 2-oxobutanoate + NH4(+)</text>
        <dbReference type="Rhea" id="RHEA:22108"/>
        <dbReference type="ChEBI" id="CHEBI:16763"/>
        <dbReference type="ChEBI" id="CHEBI:28938"/>
        <dbReference type="ChEBI" id="CHEBI:57926"/>
        <dbReference type="EC" id="4.3.1.19"/>
    </reaction>
</comment>
<dbReference type="FunFam" id="3.40.50.1100:FF:000008">
    <property type="entry name" value="L-threonine dehydratase"/>
    <property type="match status" value="1"/>
</dbReference>
<dbReference type="GO" id="GO:0004794">
    <property type="term" value="F:threonine deaminase activity"/>
    <property type="evidence" value="ECO:0000318"/>
    <property type="project" value="GO_Central"/>
</dbReference>
<proteinExistence type="inferred from homology"/>
<comment type="cofactor">
    <cofactor evidence="2 11">
        <name>pyridoxal 5'-phosphate</name>
        <dbReference type="ChEBI" id="CHEBI:597326"/>
    </cofactor>
</comment>
<dbReference type="InterPro" id="IPR050147">
    <property type="entry name" value="Ser/Thr_Dehydratase"/>
</dbReference>
<accession>A0A2I4DZX9</accession>